<evidence type="ECO:0000313" key="4">
    <source>
        <dbReference type="Proteomes" id="UP001500683"/>
    </source>
</evidence>
<gene>
    <name evidence="3" type="ORF">GCM10022214_32360</name>
</gene>
<feature type="domain" description="Activator of Hsp90 ATPase homologue 1/2-like C-terminal" evidence="2">
    <location>
        <begin position="3"/>
        <end position="73"/>
    </location>
</feature>
<dbReference type="Gene3D" id="3.30.530.20">
    <property type="match status" value="1"/>
</dbReference>
<dbReference type="Pfam" id="PF08327">
    <property type="entry name" value="AHSA1"/>
    <property type="match status" value="1"/>
</dbReference>
<dbReference type="Proteomes" id="UP001500683">
    <property type="component" value="Unassembled WGS sequence"/>
</dbReference>
<name>A0ABP7VT57_9ACTN</name>
<dbReference type="InterPro" id="IPR013538">
    <property type="entry name" value="ASHA1/2-like_C"/>
</dbReference>
<sequence>MLPRRLVRTLVFDVEPVNGGPAAVETITLEEVGAGTKVVHHTRFPWQEALDAALSQGMSKGVLEQVDRLAALLTATA</sequence>
<evidence type="ECO:0000256" key="1">
    <source>
        <dbReference type="ARBA" id="ARBA00006817"/>
    </source>
</evidence>
<evidence type="ECO:0000313" key="3">
    <source>
        <dbReference type="EMBL" id="GAA4073427.1"/>
    </source>
</evidence>
<dbReference type="EMBL" id="BAAAZG010000018">
    <property type="protein sequence ID" value="GAA4073427.1"/>
    <property type="molecule type" value="Genomic_DNA"/>
</dbReference>
<proteinExistence type="inferred from homology"/>
<dbReference type="InterPro" id="IPR023393">
    <property type="entry name" value="START-like_dom_sf"/>
</dbReference>
<evidence type="ECO:0000259" key="2">
    <source>
        <dbReference type="Pfam" id="PF08327"/>
    </source>
</evidence>
<comment type="caution">
    <text evidence="3">The sequence shown here is derived from an EMBL/GenBank/DDBJ whole genome shotgun (WGS) entry which is preliminary data.</text>
</comment>
<organism evidence="3 4">
    <name type="scientific">Actinomadura miaoliensis</name>
    <dbReference type="NCBI Taxonomy" id="430685"/>
    <lineage>
        <taxon>Bacteria</taxon>
        <taxon>Bacillati</taxon>
        <taxon>Actinomycetota</taxon>
        <taxon>Actinomycetes</taxon>
        <taxon>Streptosporangiales</taxon>
        <taxon>Thermomonosporaceae</taxon>
        <taxon>Actinomadura</taxon>
    </lineage>
</organism>
<keyword evidence="4" id="KW-1185">Reference proteome</keyword>
<dbReference type="SUPFAM" id="SSF55961">
    <property type="entry name" value="Bet v1-like"/>
    <property type="match status" value="1"/>
</dbReference>
<accession>A0ABP7VT57</accession>
<reference evidence="4" key="1">
    <citation type="journal article" date="2019" name="Int. J. Syst. Evol. Microbiol.">
        <title>The Global Catalogue of Microorganisms (GCM) 10K type strain sequencing project: providing services to taxonomists for standard genome sequencing and annotation.</title>
        <authorList>
            <consortium name="The Broad Institute Genomics Platform"/>
            <consortium name="The Broad Institute Genome Sequencing Center for Infectious Disease"/>
            <person name="Wu L."/>
            <person name="Ma J."/>
        </authorList>
    </citation>
    <scope>NUCLEOTIDE SEQUENCE [LARGE SCALE GENOMIC DNA]</scope>
    <source>
        <strain evidence="4">JCM 16702</strain>
    </source>
</reference>
<protein>
    <recommendedName>
        <fullName evidence="2">Activator of Hsp90 ATPase homologue 1/2-like C-terminal domain-containing protein</fullName>
    </recommendedName>
</protein>
<comment type="similarity">
    <text evidence="1">Belongs to the AHA1 family.</text>
</comment>